<reference evidence="5 6" key="1">
    <citation type="submission" date="2016-11" db="EMBL/GenBank/DDBJ databases">
        <authorList>
            <person name="Jaros S."/>
            <person name="Januszkiewicz K."/>
            <person name="Wedrychowicz H."/>
        </authorList>
    </citation>
    <scope>NUCLEOTIDE SEQUENCE [LARGE SCALE GENOMIC DNA]</scope>
    <source>
        <strain evidence="5 6">DSM 44523</strain>
    </source>
</reference>
<protein>
    <submittedName>
        <fullName evidence="5">Regulatory protein, luxR family</fullName>
    </submittedName>
</protein>
<proteinExistence type="predicted"/>
<evidence type="ECO:0000256" key="1">
    <source>
        <dbReference type="ARBA" id="ARBA00023015"/>
    </source>
</evidence>
<evidence type="ECO:0000256" key="2">
    <source>
        <dbReference type="ARBA" id="ARBA00023125"/>
    </source>
</evidence>
<dbReference type="Proteomes" id="UP000184501">
    <property type="component" value="Unassembled WGS sequence"/>
</dbReference>
<dbReference type="Pfam" id="PF00196">
    <property type="entry name" value="GerE"/>
    <property type="match status" value="1"/>
</dbReference>
<keyword evidence="1" id="KW-0805">Transcription regulation</keyword>
<dbReference type="CDD" id="cd06170">
    <property type="entry name" value="LuxR_C_like"/>
    <property type="match status" value="1"/>
</dbReference>
<evidence type="ECO:0000313" key="5">
    <source>
        <dbReference type="EMBL" id="SHF30211.1"/>
    </source>
</evidence>
<name>A0A1M5AIV9_STRHI</name>
<keyword evidence="2" id="KW-0238">DNA-binding</keyword>
<dbReference type="InterPro" id="IPR016032">
    <property type="entry name" value="Sig_transdc_resp-reg_C-effctor"/>
</dbReference>
<gene>
    <name evidence="5" type="ORF">SAMN05444320_103139</name>
</gene>
<evidence type="ECO:0000313" key="6">
    <source>
        <dbReference type="Proteomes" id="UP000184501"/>
    </source>
</evidence>
<dbReference type="InterPro" id="IPR000792">
    <property type="entry name" value="Tscrpt_reg_LuxR_C"/>
</dbReference>
<dbReference type="SUPFAM" id="SSF46894">
    <property type="entry name" value="C-terminal effector domain of the bipartite response regulators"/>
    <property type="match status" value="1"/>
</dbReference>
<accession>A0A1M5AIV9</accession>
<dbReference type="AlphaFoldDB" id="A0A1M5AIV9"/>
<dbReference type="RefSeq" id="WP_073481304.1">
    <property type="nucleotide sequence ID" value="NZ_FQVN01000003.1"/>
</dbReference>
<keyword evidence="6" id="KW-1185">Reference proteome</keyword>
<organism evidence="5 6">
    <name type="scientific">Streptoalloteichus hindustanus</name>
    <dbReference type="NCBI Taxonomy" id="2017"/>
    <lineage>
        <taxon>Bacteria</taxon>
        <taxon>Bacillati</taxon>
        <taxon>Actinomycetota</taxon>
        <taxon>Actinomycetes</taxon>
        <taxon>Pseudonocardiales</taxon>
        <taxon>Pseudonocardiaceae</taxon>
        <taxon>Streptoalloteichus</taxon>
    </lineage>
</organism>
<dbReference type="PROSITE" id="PS50043">
    <property type="entry name" value="HTH_LUXR_2"/>
    <property type="match status" value="1"/>
</dbReference>
<dbReference type="InterPro" id="IPR036388">
    <property type="entry name" value="WH-like_DNA-bd_sf"/>
</dbReference>
<dbReference type="InterPro" id="IPR039420">
    <property type="entry name" value="WalR-like"/>
</dbReference>
<dbReference type="GO" id="GO:0003677">
    <property type="term" value="F:DNA binding"/>
    <property type="evidence" value="ECO:0007669"/>
    <property type="project" value="UniProtKB-KW"/>
</dbReference>
<dbReference type="PANTHER" id="PTHR43214:SF24">
    <property type="entry name" value="TRANSCRIPTIONAL REGULATORY PROTEIN NARL-RELATED"/>
    <property type="match status" value="1"/>
</dbReference>
<dbReference type="STRING" id="2017.SAMN05444320_103139"/>
<dbReference type="Gene3D" id="1.10.10.10">
    <property type="entry name" value="Winged helix-like DNA-binding domain superfamily/Winged helix DNA-binding domain"/>
    <property type="match status" value="1"/>
</dbReference>
<feature type="domain" description="HTH luxR-type" evidence="4">
    <location>
        <begin position="154"/>
        <end position="219"/>
    </location>
</feature>
<evidence type="ECO:0000256" key="3">
    <source>
        <dbReference type="ARBA" id="ARBA00023163"/>
    </source>
</evidence>
<keyword evidence="3" id="KW-0804">Transcription</keyword>
<dbReference type="EMBL" id="FQVN01000003">
    <property type="protein sequence ID" value="SHF30211.1"/>
    <property type="molecule type" value="Genomic_DNA"/>
</dbReference>
<dbReference type="PANTHER" id="PTHR43214">
    <property type="entry name" value="TWO-COMPONENT RESPONSE REGULATOR"/>
    <property type="match status" value="1"/>
</dbReference>
<dbReference type="GO" id="GO:0006355">
    <property type="term" value="P:regulation of DNA-templated transcription"/>
    <property type="evidence" value="ECO:0007669"/>
    <property type="project" value="InterPro"/>
</dbReference>
<dbReference type="SMART" id="SM00421">
    <property type="entry name" value="HTH_LUXR"/>
    <property type="match status" value="1"/>
</dbReference>
<evidence type="ECO:0000259" key="4">
    <source>
        <dbReference type="PROSITE" id="PS50043"/>
    </source>
</evidence>
<sequence>MGAPPAAQVTPTGGQTMTDSDELNSLLHRLRATTRCRVLAVLTGPQPAHALLAQLRRALATRRERRIEVWLLCSPAWLAQQSVRDQLHDLVASGVQVRTSDTPPQSLMVFDQSTALIAVDGRRPASGVRIVEDPIVVRGLEALARALWETGRSPDDDEPPPSAVEHRVLRMLGLGVTDETAARRLNMSERTFRRHVARLMARLGTSSRFQAGAEAARRGWI</sequence>